<dbReference type="EMBL" id="OX465079">
    <property type="protein sequence ID" value="CAI9277217.1"/>
    <property type="molecule type" value="Genomic_DNA"/>
</dbReference>
<organism evidence="1 2">
    <name type="scientific">Lactuca saligna</name>
    <name type="common">Willowleaf lettuce</name>
    <dbReference type="NCBI Taxonomy" id="75948"/>
    <lineage>
        <taxon>Eukaryota</taxon>
        <taxon>Viridiplantae</taxon>
        <taxon>Streptophyta</taxon>
        <taxon>Embryophyta</taxon>
        <taxon>Tracheophyta</taxon>
        <taxon>Spermatophyta</taxon>
        <taxon>Magnoliopsida</taxon>
        <taxon>eudicotyledons</taxon>
        <taxon>Gunneridae</taxon>
        <taxon>Pentapetalae</taxon>
        <taxon>asterids</taxon>
        <taxon>campanulids</taxon>
        <taxon>Asterales</taxon>
        <taxon>Asteraceae</taxon>
        <taxon>Cichorioideae</taxon>
        <taxon>Cichorieae</taxon>
        <taxon>Lactucinae</taxon>
        <taxon>Lactuca</taxon>
    </lineage>
</organism>
<gene>
    <name evidence="1" type="ORF">LSALG_LOCUS17157</name>
</gene>
<keyword evidence="2" id="KW-1185">Reference proteome</keyword>
<name>A0AA35YNS2_LACSI</name>
<evidence type="ECO:0000313" key="2">
    <source>
        <dbReference type="Proteomes" id="UP001177003"/>
    </source>
</evidence>
<reference evidence="1" key="1">
    <citation type="submission" date="2023-04" db="EMBL/GenBank/DDBJ databases">
        <authorList>
            <person name="Vijverberg K."/>
            <person name="Xiong W."/>
            <person name="Schranz E."/>
        </authorList>
    </citation>
    <scope>NUCLEOTIDE SEQUENCE</scope>
</reference>
<sequence length="162" mass="19009">MNGELVTVKLIFIEGEGKLVDCAARVLSMSRAASMSRDSLNIDVYHKDVRNMDFKKFKTYLQKLINNRCWDMYYCLKNRSLVDGLRELRDEDDYVRFLDAGFDDDDNQISIYIDDHHEPLLDWIEEEKAEEWDSGTETYEDDVDSVLSYDLSVDHEADDEDI</sequence>
<protein>
    <submittedName>
        <fullName evidence="1">Uncharacterized protein</fullName>
    </submittedName>
</protein>
<accession>A0AA35YNS2</accession>
<dbReference type="AlphaFoldDB" id="A0AA35YNS2"/>
<proteinExistence type="predicted"/>
<evidence type="ECO:0000313" key="1">
    <source>
        <dbReference type="EMBL" id="CAI9277217.1"/>
    </source>
</evidence>
<dbReference type="Proteomes" id="UP001177003">
    <property type="component" value="Chromosome 3"/>
</dbReference>